<organism evidence="2 3">
    <name type="scientific">Protopolystoma xenopodis</name>
    <dbReference type="NCBI Taxonomy" id="117903"/>
    <lineage>
        <taxon>Eukaryota</taxon>
        <taxon>Metazoa</taxon>
        <taxon>Spiralia</taxon>
        <taxon>Lophotrochozoa</taxon>
        <taxon>Platyhelminthes</taxon>
        <taxon>Monogenea</taxon>
        <taxon>Polyopisthocotylea</taxon>
        <taxon>Polystomatidea</taxon>
        <taxon>Polystomatidae</taxon>
        <taxon>Protopolystoma</taxon>
    </lineage>
</organism>
<protein>
    <submittedName>
        <fullName evidence="2">Uncharacterized protein</fullName>
    </submittedName>
</protein>
<gene>
    <name evidence="2" type="ORF">PXEA_LOCUS1874</name>
</gene>
<dbReference type="EMBL" id="CAAALY010003953">
    <property type="protein sequence ID" value="VEL08434.1"/>
    <property type="molecule type" value="Genomic_DNA"/>
</dbReference>
<evidence type="ECO:0000313" key="3">
    <source>
        <dbReference type="Proteomes" id="UP000784294"/>
    </source>
</evidence>
<evidence type="ECO:0000313" key="2">
    <source>
        <dbReference type="EMBL" id="VEL08434.1"/>
    </source>
</evidence>
<dbReference type="AlphaFoldDB" id="A0A3S4ZPB3"/>
<name>A0A3S4ZPB3_9PLAT</name>
<feature type="region of interest" description="Disordered" evidence="1">
    <location>
        <begin position="19"/>
        <end position="39"/>
    </location>
</feature>
<keyword evidence="3" id="KW-1185">Reference proteome</keyword>
<sequence length="232" mass="25963">MLYGISRSERLVSPTSVYRRRLRDPETPPSRPANSGLGTECSFVRSMGRLSESLHTTSRRVFRRLDWPQEPLLCACQHFIAASPARLPGWIPARSSIGHGNRVHILRFRHTHSSPVSGILQSTSGLPPSWHFVCLPADVMICPAGGCACPKQARWQYDIRMPGHNSNIWYSFGEPRRVAEPSGIFCRDSVWSRRGRNPIFTTSKCAGLKSMIANPSTQRQNTSTTVSLYGQE</sequence>
<reference evidence="2" key="1">
    <citation type="submission" date="2018-11" db="EMBL/GenBank/DDBJ databases">
        <authorList>
            <consortium name="Pathogen Informatics"/>
        </authorList>
    </citation>
    <scope>NUCLEOTIDE SEQUENCE</scope>
</reference>
<evidence type="ECO:0000256" key="1">
    <source>
        <dbReference type="SAM" id="MobiDB-lite"/>
    </source>
</evidence>
<proteinExistence type="predicted"/>
<accession>A0A3S4ZPB3</accession>
<dbReference type="Proteomes" id="UP000784294">
    <property type="component" value="Unassembled WGS sequence"/>
</dbReference>
<comment type="caution">
    <text evidence="2">The sequence shown here is derived from an EMBL/GenBank/DDBJ whole genome shotgun (WGS) entry which is preliminary data.</text>
</comment>